<evidence type="ECO:0000256" key="5">
    <source>
        <dbReference type="PROSITE-ProRule" id="PRU00169"/>
    </source>
</evidence>
<dbReference type="Gene3D" id="1.10.8.60">
    <property type="match status" value="1"/>
</dbReference>
<comment type="caution">
    <text evidence="8">The sequence shown here is derived from an EMBL/GenBank/DDBJ whole genome shotgun (WGS) entry which is preliminary data.</text>
</comment>
<dbReference type="FunFam" id="3.40.50.300:FF:000006">
    <property type="entry name" value="DNA-binding transcriptional regulator NtrC"/>
    <property type="match status" value="1"/>
</dbReference>
<evidence type="ECO:0000256" key="3">
    <source>
        <dbReference type="ARBA" id="ARBA00023015"/>
    </source>
</evidence>
<dbReference type="InterPro" id="IPR025662">
    <property type="entry name" value="Sigma_54_int_dom_ATP-bd_1"/>
</dbReference>
<dbReference type="CDD" id="cd00009">
    <property type="entry name" value="AAA"/>
    <property type="match status" value="1"/>
</dbReference>
<proteinExistence type="predicted"/>
<evidence type="ECO:0000313" key="8">
    <source>
        <dbReference type="EMBL" id="RZD14505.1"/>
    </source>
</evidence>
<dbReference type="EMBL" id="SGBD01000002">
    <property type="protein sequence ID" value="RZD14505.1"/>
    <property type="molecule type" value="Genomic_DNA"/>
</dbReference>
<dbReference type="Pfam" id="PF00158">
    <property type="entry name" value="Sigma54_activat"/>
    <property type="match status" value="1"/>
</dbReference>
<sequence length="474" mass="53095">MAQDKILIVDDDRHMRSALNLSLKKIGKDGEIFSSAEDALKFIDMTGKDNLENPFFLIVSDLNLPNMDGVAFLEEIKKRENYKNIPFVIITAYGTIESAVLAMKLGATDYLLKPFNITDFERVIKNAEKISHILTKEIKNIETLSYNGDKHAFIYKTGKMKQINSFIDIIAPSDATVLITGESGTGKEVVARRVHELSKRKGKFIGVNCSAIVPTLLESELFGHEKGAFTGAAARKPGKLELANNGTILLDEIADMDKNLQSKILRTLQEKTVDRVGGDEPVKVDVRVIAATNRDIEKMVLEGAFREDLFYRINVIPIHLPPLRERKEDIPPLAKYFMEKYSKKYYRNCIKISEDALNYLVSLNYQGNIRELENMIERAVILAQKDEIIDIAHFGSFGSSGYNGPAAIPKAWSKAVIRENESGITSLSIKEMEEKLIIAAIKETNGNRTKAAEKLGITARTLRNKLKELNLSDV</sequence>
<dbReference type="PROSITE" id="PS00675">
    <property type="entry name" value="SIGMA54_INTERACT_1"/>
    <property type="match status" value="1"/>
</dbReference>
<organism evidence="8 9">
    <name type="scientific">Candidatus Acidulodesulfobacterium ferriphilum</name>
    <dbReference type="NCBI Taxonomy" id="2597223"/>
    <lineage>
        <taxon>Bacteria</taxon>
        <taxon>Deltaproteobacteria</taxon>
        <taxon>Candidatus Acidulodesulfobacterales</taxon>
        <taxon>Candidatus Acidulodesulfobacterium</taxon>
    </lineage>
</organism>
<dbReference type="InterPro" id="IPR027417">
    <property type="entry name" value="P-loop_NTPase"/>
</dbReference>
<dbReference type="InterPro" id="IPR009057">
    <property type="entry name" value="Homeodomain-like_sf"/>
</dbReference>
<feature type="modified residue" description="4-aspartylphosphate" evidence="5">
    <location>
        <position position="61"/>
    </location>
</feature>
<dbReference type="Gene3D" id="1.10.10.60">
    <property type="entry name" value="Homeodomain-like"/>
    <property type="match status" value="1"/>
</dbReference>
<dbReference type="InterPro" id="IPR003593">
    <property type="entry name" value="AAA+_ATPase"/>
</dbReference>
<dbReference type="PROSITE" id="PS50110">
    <property type="entry name" value="RESPONSE_REGULATORY"/>
    <property type="match status" value="1"/>
</dbReference>
<dbReference type="GO" id="GO:0000160">
    <property type="term" value="P:phosphorelay signal transduction system"/>
    <property type="evidence" value="ECO:0007669"/>
    <property type="project" value="InterPro"/>
</dbReference>
<dbReference type="InterPro" id="IPR002197">
    <property type="entry name" value="HTH_Fis"/>
</dbReference>
<evidence type="ECO:0000256" key="2">
    <source>
        <dbReference type="ARBA" id="ARBA00022840"/>
    </source>
</evidence>
<keyword evidence="4" id="KW-0804">Transcription</keyword>
<dbReference type="Pfam" id="PF00072">
    <property type="entry name" value="Response_reg"/>
    <property type="match status" value="1"/>
</dbReference>
<dbReference type="InterPro" id="IPR025943">
    <property type="entry name" value="Sigma_54_int_dom_ATP-bd_2"/>
</dbReference>
<feature type="domain" description="Response regulatory" evidence="7">
    <location>
        <begin position="5"/>
        <end position="128"/>
    </location>
</feature>
<reference evidence="8 9" key="1">
    <citation type="submission" date="2019-01" db="EMBL/GenBank/DDBJ databases">
        <title>Insights into ecological role of a new deltaproteobacterial order Candidatus Sinidesulfobacterales (Sva0485) by metagenomics and metatranscriptomics.</title>
        <authorList>
            <person name="Tan S."/>
            <person name="Liu J."/>
            <person name="Fang Y."/>
            <person name="Hedlund B.P."/>
            <person name="Lian Z.H."/>
            <person name="Huang L.Y."/>
            <person name="Li J.T."/>
            <person name="Huang L.N."/>
            <person name="Li W.J."/>
            <person name="Jiang H.C."/>
            <person name="Dong H.L."/>
            <person name="Shu W.S."/>
        </authorList>
    </citation>
    <scope>NUCLEOTIDE SEQUENCE [LARGE SCALE GENOMIC DNA]</scope>
    <source>
        <strain evidence="8">AP3</strain>
    </source>
</reference>
<dbReference type="InterPro" id="IPR058031">
    <property type="entry name" value="AAA_lid_NorR"/>
</dbReference>
<evidence type="ECO:0000256" key="1">
    <source>
        <dbReference type="ARBA" id="ARBA00022741"/>
    </source>
</evidence>
<keyword evidence="3" id="KW-0805">Transcription regulation</keyword>
<protein>
    <submittedName>
        <fullName evidence="8">Sigma-54-dependent Fis family transcriptional regulator</fullName>
    </submittedName>
</protein>
<dbReference type="SUPFAM" id="SSF52172">
    <property type="entry name" value="CheY-like"/>
    <property type="match status" value="1"/>
</dbReference>
<dbReference type="Gene3D" id="3.40.50.300">
    <property type="entry name" value="P-loop containing nucleotide triphosphate hydrolases"/>
    <property type="match status" value="1"/>
</dbReference>
<keyword evidence="1" id="KW-0547">Nucleotide-binding</keyword>
<dbReference type="GO" id="GO:0043565">
    <property type="term" value="F:sequence-specific DNA binding"/>
    <property type="evidence" value="ECO:0007669"/>
    <property type="project" value="InterPro"/>
</dbReference>
<evidence type="ECO:0000259" key="7">
    <source>
        <dbReference type="PROSITE" id="PS50110"/>
    </source>
</evidence>
<accession>A0A519BB46</accession>
<dbReference type="Pfam" id="PF02954">
    <property type="entry name" value="HTH_8"/>
    <property type="match status" value="1"/>
</dbReference>
<dbReference type="SUPFAM" id="SSF52540">
    <property type="entry name" value="P-loop containing nucleoside triphosphate hydrolases"/>
    <property type="match status" value="1"/>
</dbReference>
<dbReference type="PROSITE" id="PS00676">
    <property type="entry name" value="SIGMA54_INTERACT_2"/>
    <property type="match status" value="1"/>
</dbReference>
<keyword evidence="5" id="KW-0597">Phosphoprotein</keyword>
<evidence type="ECO:0000259" key="6">
    <source>
        <dbReference type="PROSITE" id="PS50045"/>
    </source>
</evidence>
<dbReference type="SMART" id="SM00382">
    <property type="entry name" value="AAA"/>
    <property type="match status" value="1"/>
</dbReference>
<evidence type="ECO:0000313" key="9">
    <source>
        <dbReference type="Proteomes" id="UP000320813"/>
    </source>
</evidence>
<dbReference type="GO" id="GO:0005524">
    <property type="term" value="F:ATP binding"/>
    <property type="evidence" value="ECO:0007669"/>
    <property type="project" value="UniProtKB-KW"/>
</dbReference>
<dbReference type="GO" id="GO:0006355">
    <property type="term" value="P:regulation of DNA-templated transcription"/>
    <property type="evidence" value="ECO:0007669"/>
    <property type="project" value="InterPro"/>
</dbReference>
<feature type="domain" description="Sigma-54 factor interaction" evidence="6">
    <location>
        <begin position="153"/>
        <end position="381"/>
    </location>
</feature>
<keyword evidence="2" id="KW-0067">ATP-binding</keyword>
<dbReference type="SUPFAM" id="SSF46689">
    <property type="entry name" value="Homeodomain-like"/>
    <property type="match status" value="1"/>
</dbReference>
<dbReference type="InterPro" id="IPR001789">
    <property type="entry name" value="Sig_transdc_resp-reg_receiver"/>
</dbReference>
<dbReference type="SMART" id="SM00448">
    <property type="entry name" value="REC"/>
    <property type="match status" value="1"/>
</dbReference>
<dbReference type="AlphaFoldDB" id="A0A519BB46"/>
<evidence type="ECO:0000256" key="4">
    <source>
        <dbReference type="ARBA" id="ARBA00023163"/>
    </source>
</evidence>
<dbReference type="Pfam" id="PF25601">
    <property type="entry name" value="AAA_lid_14"/>
    <property type="match status" value="1"/>
</dbReference>
<dbReference type="PANTHER" id="PTHR32071">
    <property type="entry name" value="TRANSCRIPTIONAL REGULATORY PROTEIN"/>
    <property type="match status" value="1"/>
</dbReference>
<dbReference type="Gene3D" id="3.40.50.2300">
    <property type="match status" value="1"/>
</dbReference>
<dbReference type="InterPro" id="IPR002078">
    <property type="entry name" value="Sigma_54_int"/>
</dbReference>
<dbReference type="CDD" id="cd00156">
    <property type="entry name" value="REC"/>
    <property type="match status" value="1"/>
</dbReference>
<dbReference type="PROSITE" id="PS50045">
    <property type="entry name" value="SIGMA54_INTERACT_4"/>
    <property type="match status" value="1"/>
</dbReference>
<name>A0A519BB46_9DELT</name>
<gene>
    <name evidence="8" type="ORF">EVJ47_04870</name>
</gene>
<dbReference type="InterPro" id="IPR011006">
    <property type="entry name" value="CheY-like_superfamily"/>
</dbReference>
<dbReference type="PRINTS" id="PR01590">
    <property type="entry name" value="HTHFIS"/>
</dbReference>
<dbReference type="Proteomes" id="UP000320813">
    <property type="component" value="Unassembled WGS sequence"/>
</dbReference>